<comment type="caution">
    <text evidence="1">The sequence shown here is derived from an EMBL/GenBank/DDBJ whole genome shotgun (WGS) entry which is preliminary data.</text>
</comment>
<evidence type="ECO:0000313" key="2">
    <source>
        <dbReference type="Proteomes" id="UP001583186"/>
    </source>
</evidence>
<sequence length="126" mass="13859">METLVAIRERYPAPQPLVLTGCHMTTEIYCFGHELSSLVKSRDNDAGFEFTACVNIIDLVLSMASDIGIRCNKTPALSKLLETAGLTLREVNIVEEIASGKFKDLAENKVMKQPRLRAGPAFSYPA</sequence>
<organism evidence="1 2">
    <name type="scientific">Sporothrix stenoceras</name>
    <dbReference type="NCBI Taxonomy" id="5173"/>
    <lineage>
        <taxon>Eukaryota</taxon>
        <taxon>Fungi</taxon>
        <taxon>Dikarya</taxon>
        <taxon>Ascomycota</taxon>
        <taxon>Pezizomycotina</taxon>
        <taxon>Sordariomycetes</taxon>
        <taxon>Sordariomycetidae</taxon>
        <taxon>Ophiostomatales</taxon>
        <taxon>Ophiostomataceae</taxon>
        <taxon>Sporothrix</taxon>
    </lineage>
</organism>
<keyword evidence="2" id="KW-1185">Reference proteome</keyword>
<dbReference type="Proteomes" id="UP001583186">
    <property type="component" value="Unassembled WGS sequence"/>
</dbReference>
<protein>
    <submittedName>
        <fullName evidence="1">Uncharacterized protein</fullName>
    </submittedName>
</protein>
<name>A0ABR3Z7A1_9PEZI</name>
<proteinExistence type="predicted"/>
<accession>A0ABR3Z7A1</accession>
<dbReference type="EMBL" id="JAWCUI010000022">
    <property type="protein sequence ID" value="KAL1896543.1"/>
    <property type="molecule type" value="Genomic_DNA"/>
</dbReference>
<evidence type="ECO:0000313" key="1">
    <source>
        <dbReference type="EMBL" id="KAL1896543.1"/>
    </source>
</evidence>
<gene>
    <name evidence="1" type="ORF">Sste5346_004577</name>
</gene>
<reference evidence="1 2" key="1">
    <citation type="journal article" date="2024" name="IMA Fungus">
        <title>IMA Genome - F19 : A genome assembly and annotation guide to empower mycologists, including annotated draft genome sequences of Ceratocystis pirilliformis, Diaporthe australafricana, Fusarium ophioides, Paecilomyces lecythidis, and Sporothrix stenoceras.</title>
        <authorList>
            <person name="Aylward J."/>
            <person name="Wilson A.M."/>
            <person name="Visagie C.M."/>
            <person name="Spraker J."/>
            <person name="Barnes I."/>
            <person name="Buitendag C."/>
            <person name="Ceriani C."/>
            <person name="Del Mar Angel L."/>
            <person name="du Plessis D."/>
            <person name="Fuchs T."/>
            <person name="Gasser K."/>
            <person name="Kramer D."/>
            <person name="Li W."/>
            <person name="Munsamy K."/>
            <person name="Piso A."/>
            <person name="Price J.L."/>
            <person name="Sonnekus B."/>
            <person name="Thomas C."/>
            <person name="van der Nest A."/>
            <person name="van Dijk A."/>
            <person name="van Heerden A."/>
            <person name="van Vuuren N."/>
            <person name="Yilmaz N."/>
            <person name="Duong T.A."/>
            <person name="van der Merwe N.A."/>
            <person name="Wingfield M.J."/>
            <person name="Wingfield B.D."/>
        </authorList>
    </citation>
    <scope>NUCLEOTIDE SEQUENCE [LARGE SCALE GENOMIC DNA]</scope>
    <source>
        <strain evidence="1 2">CMW 5346</strain>
    </source>
</reference>